<dbReference type="PANTHER" id="PTHR24171:SF9">
    <property type="entry name" value="ANKYRIN REPEAT DOMAIN-CONTAINING PROTEIN 39"/>
    <property type="match status" value="1"/>
</dbReference>
<keyword evidence="5" id="KW-0812">Transmembrane</keyword>
<feature type="transmembrane region" description="Helical" evidence="5">
    <location>
        <begin position="59"/>
        <end position="80"/>
    </location>
</feature>
<protein>
    <submittedName>
        <fullName evidence="7">Ankyrin repeat protein</fullName>
    </submittedName>
</protein>
<dbReference type="SMART" id="SM00248">
    <property type="entry name" value="ANK"/>
    <property type="match status" value="3"/>
</dbReference>
<comment type="caution">
    <text evidence="7">The sequence shown here is derived from an EMBL/GenBank/DDBJ whole genome shotgun (WGS) entry which is preliminary data.</text>
</comment>
<feature type="chain" id="PRO_5034179220" evidence="6">
    <location>
        <begin position="19"/>
        <end position="1052"/>
    </location>
</feature>
<keyword evidence="2 3" id="KW-0040">ANK repeat</keyword>
<evidence type="ECO:0000256" key="4">
    <source>
        <dbReference type="SAM" id="MobiDB-lite"/>
    </source>
</evidence>
<proteinExistence type="predicted"/>
<feature type="repeat" description="ANK" evidence="3">
    <location>
        <begin position="967"/>
        <end position="999"/>
    </location>
</feature>
<feature type="repeat" description="ANK" evidence="3">
    <location>
        <begin position="934"/>
        <end position="966"/>
    </location>
</feature>
<keyword evidence="8" id="KW-1185">Reference proteome</keyword>
<accession>A0A8H4P477</accession>
<gene>
    <name evidence="7" type="ORF">F53441_1219</name>
</gene>
<dbReference type="PANTHER" id="PTHR24171">
    <property type="entry name" value="ANKYRIN REPEAT DOMAIN-CONTAINING PROTEIN 39-RELATED"/>
    <property type="match status" value="1"/>
</dbReference>
<dbReference type="Gene3D" id="1.25.40.20">
    <property type="entry name" value="Ankyrin repeat-containing domain"/>
    <property type="match status" value="2"/>
</dbReference>
<keyword evidence="5" id="KW-1133">Transmembrane helix</keyword>
<keyword evidence="5" id="KW-0472">Membrane</keyword>
<dbReference type="AlphaFoldDB" id="A0A8H4P477"/>
<name>A0A8H4P477_9HYPO</name>
<evidence type="ECO:0000313" key="7">
    <source>
        <dbReference type="EMBL" id="KAF4456663.1"/>
    </source>
</evidence>
<evidence type="ECO:0000313" key="8">
    <source>
        <dbReference type="Proteomes" id="UP000605986"/>
    </source>
</evidence>
<dbReference type="InterPro" id="IPR002110">
    <property type="entry name" value="Ankyrin_rpt"/>
</dbReference>
<feature type="signal peptide" evidence="6">
    <location>
        <begin position="1"/>
        <end position="18"/>
    </location>
</feature>
<dbReference type="EMBL" id="JAADJG010000048">
    <property type="protein sequence ID" value="KAF4456663.1"/>
    <property type="molecule type" value="Genomic_DNA"/>
</dbReference>
<keyword evidence="6" id="KW-0732">Signal</keyword>
<evidence type="ECO:0000256" key="2">
    <source>
        <dbReference type="ARBA" id="ARBA00023043"/>
    </source>
</evidence>
<evidence type="ECO:0000256" key="3">
    <source>
        <dbReference type="PROSITE-ProRule" id="PRU00023"/>
    </source>
</evidence>
<feature type="region of interest" description="Disordered" evidence="4">
    <location>
        <begin position="682"/>
        <end position="701"/>
    </location>
</feature>
<evidence type="ECO:0000256" key="5">
    <source>
        <dbReference type="SAM" id="Phobius"/>
    </source>
</evidence>
<reference evidence="7" key="1">
    <citation type="submission" date="2020-01" db="EMBL/GenBank/DDBJ databases">
        <title>Identification and distribution of gene clusters putatively required for synthesis of sphingolipid metabolism inhibitors in phylogenetically diverse species of the filamentous fungus Fusarium.</title>
        <authorList>
            <person name="Kim H.-S."/>
            <person name="Busman M."/>
            <person name="Brown D.W."/>
            <person name="Divon H."/>
            <person name="Uhlig S."/>
            <person name="Proctor R.H."/>
        </authorList>
    </citation>
    <scope>NUCLEOTIDE SEQUENCE</scope>
    <source>
        <strain evidence="7">NRRL 53441</strain>
    </source>
</reference>
<dbReference type="SUPFAM" id="SSF48403">
    <property type="entry name" value="Ankyrin repeat"/>
    <property type="match status" value="1"/>
</dbReference>
<keyword evidence="1" id="KW-0677">Repeat</keyword>
<dbReference type="Proteomes" id="UP000605986">
    <property type="component" value="Unassembled WGS sequence"/>
</dbReference>
<dbReference type="OrthoDB" id="194358at2759"/>
<dbReference type="PROSITE" id="PS50088">
    <property type="entry name" value="ANK_REPEAT"/>
    <property type="match status" value="3"/>
</dbReference>
<evidence type="ECO:0000256" key="6">
    <source>
        <dbReference type="SAM" id="SignalP"/>
    </source>
</evidence>
<feature type="transmembrane region" description="Helical" evidence="5">
    <location>
        <begin position="182"/>
        <end position="205"/>
    </location>
</feature>
<organism evidence="7 8">
    <name type="scientific">Fusarium austroafricanum</name>
    <dbReference type="NCBI Taxonomy" id="2364996"/>
    <lineage>
        <taxon>Eukaryota</taxon>
        <taxon>Fungi</taxon>
        <taxon>Dikarya</taxon>
        <taxon>Ascomycota</taxon>
        <taxon>Pezizomycotina</taxon>
        <taxon>Sordariomycetes</taxon>
        <taxon>Hypocreomycetidae</taxon>
        <taxon>Hypocreales</taxon>
        <taxon>Nectriaceae</taxon>
        <taxon>Fusarium</taxon>
        <taxon>Fusarium concolor species complex</taxon>
    </lineage>
</organism>
<feature type="repeat" description="ANK" evidence="3">
    <location>
        <begin position="1000"/>
        <end position="1032"/>
    </location>
</feature>
<dbReference type="Pfam" id="PF12796">
    <property type="entry name" value="Ank_2"/>
    <property type="match status" value="1"/>
</dbReference>
<feature type="region of interest" description="Disordered" evidence="4">
    <location>
        <begin position="413"/>
        <end position="438"/>
    </location>
</feature>
<dbReference type="InterPro" id="IPR036770">
    <property type="entry name" value="Ankyrin_rpt-contain_sf"/>
</dbReference>
<sequence>MSLSLFAIAILMAPGCAAAEFSDDFANNLFTDLAPLIALFGERVTMQFLSQATGWADSFTLAMAPLGIITIIISAIRVGGPSWLKAIIGRARENLAAAEVELMSSTSEEVCELWNGSEIVRSLGSPPVREFICLVPRRRDGSPSTFENNPNIECRKYNDFESAKTPNISLNVHVQKREEVRIAAVLGTILQLGVLVYSGFATYYYTMRFSKEPGEPVASYAFPYVVEKRTEEVTQSTIEGYEAYTIWVQKQATVGDQVFRSFGIFSNTSKTEITTSRRHDTIQGPRDLSIVDTIVKVMSYVPLKLAQILRTLLGKRELSKKGDESFIGLRGMHWSVSIVQLAAVAIMTAARAFIRRQLAVPPQAQPLSRDFELEWLASTVADRDDGPWGNFQSDSPTCGKHWLVLTGGNDIRDPLADIPNDQRIRGESSDLKEDQENSWRLSEDAGDNLIESNIDVSSNANSEPEHRLSLEITDELHARNGIFEQEYNRLTTREDSVASKAQTVMNLRSQLGELTGWRSPVVTETYSLVRAIQVVMNTLFFDSPQEKIQCSLRATYRDSDPQPVQLCIYRDQVNWKINPYDVEAVLSFWISAVQEHQNLNLRQEKSYSAMNARSLRLLGQDTTALRRDLQWWMPRELKKTIVVAESLQGSLIVETPRIVGAGRNEVVLSRHNRLATFERMELDGSQQSPPLETTDFDESNVDPPFGRTVPSGLLAAESFTGLASLYALDLFSSFMWTVAEKMTSPITGQADARPNDINGLGSLDEIYLSIIPPLSKARKLPQVDCIIDLAREHALPYEKRGDVEKVTIDYVWLLRTAYTFPRDDIITLKSMAVMLEHLGQLYQETDLSGLIQESDLIPRLQNWIENELDLQDLDNQRLFTQVMRIYFDQRREKRFPDILTQLAGSNPTFQRMARLFSSRAKRTRDEACGKGDITGWTQLHWDAATGENSQVRALLKLDANIHSQDPLGQTPLHYTCKAERLDIAALLIQNAADVNAPARNGWTPLHCAVIYGYQTIIELLVESGANVDAIDSSRKTPTMWAAFRGHWKALNY</sequence>
<evidence type="ECO:0000256" key="1">
    <source>
        <dbReference type="ARBA" id="ARBA00022737"/>
    </source>
</evidence>
<dbReference type="PROSITE" id="PS50297">
    <property type="entry name" value="ANK_REP_REGION"/>
    <property type="match status" value="2"/>
</dbReference>